<evidence type="ECO:0000313" key="5">
    <source>
        <dbReference type="Proteomes" id="UP001107558"/>
    </source>
</evidence>
<keyword evidence="5" id="KW-1185">Reference proteome</keyword>
<dbReference type="InterPro" id="IPR001254">
    <property type="entry name" value="Trypsin_dom"/>
</dbReference>
<dbReference type="SUPFAM" id="SSF50494">
    <property type="entry name" value="Trypsin-like serine proteases"/>
    <property type="match status" value="1"/>
</dbReference>
<accession>A0A9J6BD60</accession>
<dbReference type="EMBL" id="JADBJN010000004">
    <property type="protein sequence ID" value="KAG5667780.1"/>
    <property type="molecule type" value="Genomic_DNA"/>
</dbReference>
<feature type="chain" id="PRO_5039928079" description="Peptidase S1 domain-containing protein" evidence="2">
    <location>
        <begin position="28"/>
        <end position="266"/>
    </location>
</feature>
<comment type="similarity">
    <text evidence="1">Belongs to the peptidase S1 family. CLIP subfamily.</text>
</comment>
<dbReference type="GO" id="GO:0004252">
    <property type="term" value="F:serine-type endopeptidase activity"/>
    <property type="evidence" value="ECO:0007669"/>
    <property type="project" value="InterPro"/>
</dbReference>
<feature type="domain" description="Peptidase S1" evidence="3">
    <location>
        <begin position="43"/>
        <end position="213"/>
    </location>
</feature>
<dbReference type="InterPro" id="IPR043504">
    <property type="entry name" value="Peptidase_S1_PA_chymotrypsin"/>
</dbReference>
<comment type="caution">
    <text evidence="4">The sequence shown here is derived from an EMBL/GenBank/DDBJ whole genome shotgun (WGS) entry which is preliminary data.</text>
</comment>
<name>A0A9J6BD60_POLVA</name>
<dbReference type="Pfam" id="PF00089">
    <property type="entry name" value="Trypsin"/>
    <property type="match status" value="1"/>
</dbReference>
<gene>
    <name evidence="4" type="ORF">PVAND_015750</name>
</gene>
<reference evidence="4" key="1">
    <citation type="submission" date="2021-03" db="EMBL/GenBank/DDBJ databases">
        <title>Chromosome level genome of the anhydrobiotic midge Polypedilum vanderplanki.</title>
        <authorList>
            <person name="Yoshida Y."/>
            <person name="Kikawada T."/>
            <person name="Gusev O."/>
        </authorList>
    </citation>
    <scope>NUCLEOTIDE SEQUENCE</scope>
    <source>
        <strain evidence="4">NIAS01</strain>
        <tissue evidence="4">Whole body or cell culture</tissue>
    </source>
</reference>
<evidence type="ECO:0000256" key="1">
    <source>
        <dbReference type="ARBA" id="ARBA00024195"/>
    </source>
</evidence>
<protein>
    <recommendedName>
        <fullName evidence="3">Peptidase S1 domain-containing protein</fullName>
    </recommendedName>
</protein>
<dbReference type="Gene3D" id="2.40.10.10">
    <property type="entry name" value="Trypsin-like serine proteases"/>
    <property type="match status" value="2"/>
</dbReference>
<dbReference type="AlphaFoldDB" id="A0A9J6BD60"/>
<dbReference type="InterPro" id="IPR009003">
    <property type="entry name" value="Peptidase_S1_PA"/>
</dbReference>
<evidence type="ECO:0000259" key="3">
    <source>
        <dbReference type="Pfam" id="PF00089"/>
    </source>
</evidence>
<sequence length="266" mass="29391">MFIISRISAMDKTVLLFLLVLIISTNAQIHLIEIEEFFGDFNSNVRCGSSSFNETAVVIPATCINGLERSQIRVRISQRSSSSLNSSSMTIDGFEIHPNFDGSVPSLNNIAVVTHNMRHSQFQPRNLSKFPSNVALCKIHGLLARGEVLRNYYDDTVTVYPPSHCGYDDPHAHCAVFNSTIHPTCAFRLGSPVSCDGHTTAGFVHTQGCPRRNFTNLNGEVVEAPMMRLTSMSLYHEWINGSNGNFVKSSVFGILIVSLLTIFVGY</sequence>
<feature type="signal peptide" evidence="2">
    <location>
        <begin position="1"/>
        <end position="27"/>
    </location>
</feature>
<dbReference type="Proteomes" id="UP001107558">
    <property type="component" value="Chromosome 4"/>
</dbReference>
<keyword evidence="2" id="KW-0732">Signal</keyword>
<proteinExistence type="inferred from homology"/>
<dbReference type="GO" id="GO:0006508">
    <property type="term" value="P:proteolysis"/>
    <property type="evidence" value="ECO:0007669"/>
    <property type="project" value="InterPro"/>
</dbReference>
<evidence type="ECO:0000313" key="4">
    <source>
        <dbReference type="EMBL" id="KAG5667780.1"/>
    </source>
</evidence>
<evidence type="ECO:0000256" key="2">
    <source>
        <dbReference type="SAM" id="SignalP"/>
    </source>
</evidence>
<organism evidence="4 5">
    <name type="scientific">Polypedilum vanderplanki</name>
    <name type="common">Sleeping chironomid midge</name>
    <dbReference type="NCBI Taxonomy" id="319348"/>
    <lineage>
        <taxon>Eukaryota</taxon>
        <taxon>Metazoa</taxon>
        <taxon>Ecdysozoa</taxon>
        <taxon>Arthropoda</taxon>
        <taxon>Hexapoda</taxon>
        <taxon>Insecta</taxon>
        <taxon>Pterygota</taxon>
        <taxon>Neoptera</taxon>
        <taxon>Endopterygota</taxon>
        <taxon>Diptera</taxon>
        <taxon>Nematocera</taxon>
        <taxon>Chironomoidea</taxon>
        <taxon>Chironomidae</taxon>
        <taxon>Chironominae</taxon>
        <taxon>Polypedilum</taxon>
        <taxon>Polypedilum</taxon>
    </lineage>
</organism>